<dbReference type="NCBIfam" id="NF037995">
    <property type="entry name" value="TRAP_S1"/>
    <property type="match status" value="1"/>
</dbReference>
<dbReference type="EMBL" id="VSSQ01109201">
    <property type="protein sequence ID" value="MPN47589.1"/>
    <property type="molecule type" value="Genomic_DNA"/>
</dbReference>
<protein>
    <submittedName>
        <fullName evidence="2">C4-dicarboxylate-binding periplasmic protein DctP</fullName>
    </submittedName>
</protein>
<reference evidence="2" key="1">
    <citation type="submission" date="2019-08" db="EMBL/GenBank/DDBJ databases">
        <authorList>
            <person name="Kucharzyk K."/>
            <person name="Murdoch R.W."/>
            <person name="Higgins S."/>
            <person name="Loffler F."/>
        </authorList>
    </citation>
    <scope>NUCLEOTIDE SEQUENCE</scope>
</reference>
<comment type="caution">
    <text evidence="2">The sequence shown here is derived from an EMBL/GenBank/DDBJ whole genome shotgun (WGS) entry which is preliminary data.</text>
</comment>
<accession>A0A645IAW2</accession>
<dbReference type="GO" id="GO:0055085">
    <property type="term" value="P:transmembrane transport"/>
    <property type="evidence" value="ECO:0007669"/>
    <property type="project" value="InterPro"/>
</dbReference>
<dbReference type="Gene3D" id="3.40.190.170">
    <property type="entry name" value="Bacterial extracellular solute-binding protein, family 7"/>
    <property type="match status" value="1"/>
</dbReference>
<dbReference type="InterPro" id="IPR038404">
    <property type="entry name" value="TRAP_DctP_sf"/>
</dbReference>
<evidence type="ECO:0000313" key="2">
    <source>
        <dbReference type="EMBL" id="MPN47589.1"/>
    </source>
</evidence>
<proteinExistence type="predicted"/>
<dbReference type="AlphaFoldDB" id="A0A645IAW2"/>
<gene>
    <name evidence="2" type="primary">dctP_18</name>
    <name evidence="2" type="ORF">SDC9_195192</name>
</gene>
<dbReference type="Pfam" id="PF03480">
    <property type="entry name" value="DctP"/>
    <property type="match status" value="1"/>
</dbReference>
<organism evidence="2">
    <name type="scientific">bioreactor metagenome</name>
    <dbReference type="NCBI Taxonomy" id="1076179"/>
    <lineage>
        <taxon>unclassified sequences</taxon>
        <taxon>metagenomes</taxon>
        <taxon>ecological metagenomes</taxon>
    </lineage>
</organism>
<dbReference type="PANTHER" id="PTHR33376:SF4">
    <property type="entry name" value="SIALIC ACID-BINDING PERIPLASMIC PROTEIN SIAP"/>
    <property type="match status" value="1"/>
</dbReference>
<dbReference type="PANTHER" id="PTHR33376">
    <property type="match status" value="1"/>
</dbReference>
<keyword evidence="1" id="KW-0732">Signal</keyword>
<sequence>MESPTTSMKDMKFYEVAKYCLLTNHMWGTFNLVINEGFFQSLPQDIQQIIIDSGKEASIYANKVSQEEEKKSIDFLKEKGMVFHELPEEDAAIMRASIEPVIDKWGKDHGAVELIKMLREEVKK</sequence>
<evidence type="ECO:0000256" key="1">
    <source>
        <dbReference type="ARBA" id="ARBA00022729"/>
    </source>
</evidence>
<dbReference type="InterPro" id="IPR018389">
    <property type="entry name" value="DctP_fam"/>
</dbReference>
<name>A0A645IAW2_9ZZZZ</name>